<dbReference type="EMBL" id="FZMP01000044">
    <property type="protein sequence ID" value="SNQ59820.1"/>
    <property type="molecule type" value="Genomic_DNA"/>
</dbReference>
<proteinExistence type="predicted"/>
<sequence>MKHPGAGHVEAMSYHKYGLMKERLIRMRNGSVVVRKIE</sequence>
<evidence type="ECO:0000313" key="1">
    <source>
        <dbReference type="EMBL" id="SNQ59820.1"/>
    </source>
</evidence>
<gene>
    <name evidence="1" type="ORF">MNV_1380007</name>
</gene>
<dbReference type="Proteomes" id="UP000218615">
    <property type="component" value="Unassembled WGS sequence"/>
</dbReference>
<dbReference type="AlphaFoldDB" id="A0A284VKM2"/>
<accession>A0A284VKM2</accession>
<keyword evidence="2" id="KW-1185">Reference proteome</keyword>
<reference evidence="2" key="1">
    <citation type="submission" date="2017-06" db="EMBL/GenBank/DDBJ databases">
        <authorList>
            <person name="Cremers G."/>
        </authorList>
    </citation>
    <scope>NUCLEOTIDE SEQUENCE [LARGE SCALE GENOMIC DNA]</scope>
</reference>
<protein>
    <submittedName>
        <fullName evidence="1">Uncharacterized protein</fullName>
    </submittedName>
</protein>
<name>A0A284VKM2_9EURY</name>
<evidence type="ECO:0000313" key="2">
    <source>
        <dbReference type="Proteomes" id="UP000218615"/>
    </source>
</evidence>
<organism evidence="1 2">
    <name type="scientific">Candidatus Methanoperedens nitratireducens</name>
    <dbReference type="NCBI Taxonomy" id="1392998"/>
    <lineage>
        <taxon>Archaea</taxon>
        <taxon>Methanobacteriati</taxon>
        <taxon>Methanobacteriota</taxon>
        <taxon>Stenosarchaea group</taxon>
        <taxon>Methanomicrobia</taxon>
        <taxon>Methanosarcinales</taxon>
        <taxon>ANME-2 cluster</taxon>
        <taxon>Candidatus Methanoperedentaceae</taxon>
        <taxon>Candidatus Methanoperedens</taxon>
    </lineage>
</organism>